<evidence type="ECO:0000256" key="1">
    <source>
        <dbReference type="SAM" id="MobiDB-lite"/>
    </source>
</evidence>
<reference evidence="2 4" key="2">
    <citation type="journal article" date="2014" name="BMC Genomics">
        <title>An improved genome release (version Mt4.0) for the model legume Medicago truncatula.</title>
        <authorList>
            <person name="Tang H."/>
            <person name="Krishnakumar V."/>
            <person name="Bidwell S."/>
            <person name="Rosen B."/>
            <person name="Chan A."/>
            <person name="Zhou S."/>
            <person name="Gentzbittel L."/>
            <person name="Childs K.L."/>
            <person name="Yandell M."/>
            <person name="Gundlach H."/>
            <person name="Mayer K.F."/>
            <person name="Schwartz D.C."/>
            <person name="Town C.D."/>
        </authorList>
    </citation>
    <scope>GENOME REANNOTATION</scope>
    <source>
        <strain evidence="3 4">cv. Jemalong A17</strain>
    </source>
</reference>
<reference evidence="2 4" key="1">
    <citation type="journal article" date="2011" name="Nature">
        <title>The Medicago genome provides insight into the evolution of rhizobial symbioses.</title>
        <authorList>
            <person name="Young N.D."/>
            <person name="Debelle F."/>
            <person name="Oldroyd G.E."/>
            <person name="Geurts R."/>
            <person name="Cannon S.B."/>
            <person name="Udvardi M.K."/>
            <person name="Benedito V.A."/>
            <person name="Mayer K.F."/>
            <person name="Gouzy J."/>
            <person name="Schoof H."/>
            <person name="Van de Peer Y."/>
            <person name="Proost S."/>
            <person name="Cook D.R."/>
            <person name="Meyers B.C."/>
            <person name="Spannagl M."/>
            <person name="Cheung F."/>
            <person name="De Mita S."/>
            <person name="Krishnakumar V."/>
            <person name="Gundlach H."/>
            <person name="Zhou S."/>
            <person name="Mudge J."/>
            <person name="Bharti A.K."/>
            <person name="Murray J.D."/>
            <person name="Naoumkina M.A."/>
            <person name="Rosen B."/>
            <person name="Silverstein K.A."/>
            <person name="Tang H."/>
            <person name="Rombauts S."/>
            <person name="Zhao P.X."/>
            <person name="Zhou P."/>
            <person name="Barbe V."/>
            <person name="Bardou P."/>
            <person name="Bechner M."/>
            <person name="Bellec A."/>
            <person name="Berger A."/>
            <person name="Berges H."/>
            <person name="Bidwell S."/>
            <person name="Bisseling T."/>
            <person name="Choisne N."/>
            <person name="Couloux A."/>
            <person name="Denny R."/>
            <person name="Deshpande S."/>
            <person name="Dai X."/>
            <person name="Doyle J.J."/>
            <person name="Dudez A.M."/>
            <person name="Farmer A.D."/>
            <person name="Fouteau S."/>
            <person name="Franken C."/>
            <person name="Gibelin C."/>
            <person name="Gish J."/>
            <person name="Goldstein S."/>
            <person name="Gonzalez A.J."/>
            <person name="Green P.J."/>
            <person name="Hallab A."/>
            <person name="Hartog M."/>
            <person name="Hua A."/>
            <person name="Humphray S.J."/>
            <person name="Jeong D.H."/>
            <person name="Jing Y."/>
            <person name="Jocker A."/>
            <person name="Kenton S.M."/>
            <person name="Kim D.J."/>
            <person name="Klee K."/>
            <person name="Lai H."/>
            <person name="Lang C."/>
            <person name="Lin S."/>
            <person name="Macmil S.L."/>
            <person name="Magdelenat G."/>
            <person name="Matthews L."/>
            <person name="McCorrison J."/>
            <person name="Monaghan E.L."/>
            <person name="Mun J.H."/>
            <person name="Najar F.Z."/>
            <person name="Nicholson C."/>
            <person name="Noirot C."/>
            <person name="O'Bleness M."/>
            <person name="Paule C.R."/>
            <person name="Poulain J."/>
            <person name="Prion F."/>
            <person name="Qin B."/>
            <person name="Qu C."/>
            <person name="Retzel E.F."/>
            <person name="Riddle C."/>
            <person name="Sallet E."/>
            <person name="Samain S."/>
            <person name="Samson N."/>
            <person name="Sanders I."/>
            <person name="Saurat O."/>
            <person name="Scarpelli C."/>
            <person name="Schiex T."/>
            <person name="Segurens B."/>
            <person name="Severin A.J."/>
            <person name="Sherrier D.J."/>
            <person name="Shi R."/>
            <person name="Sims S."/>
            <person name="Singer S.R."/>
            <person name="Sinharoy S."/>
            <person name="Sterck L."/>
            <person name="Viollet A."/>
            <person name="Wang B.B."/>
            <person name="Wang K."/>
            <person name="Wang M."/>
            <person name="Wang X."/>
            <person name="Warfsmann J."/>
            <person name="Weissenbach J."/>
            <person name="White D.D."/>
            <person name="White J.D."/>
            <person name="Wiley G.B."/>
            <person name="Wincker P."/>
            <person name="Xing Y."/>
            <person name="Yang L."/>
            <person name="Yao Z."/>
            <person name="Ying F."/>
            <person name="Zhai J."/>
            <person name="Zhou L."/>
            <person name="Zuber A."/>
            <person name="Denarie J."/>
            <person name="Dixon R.A."/>
            <person name="May G.D."/>
            <person name="Schwartz D.C."/>
            <person name="Rogers J."/>
            <person name="Quetier F."/>
            <person name="Town C.D."/>
            <person name="Roe B.A."/>
        </authorList>
    </citation>
    <scope>NUCLEOTIDE SEQUENCE [LARGE SCALE GENOMIC DNA]</scope>
    <source>
        <strain evidence="2">A17</strain>
        <strain evidence="3 4">cv. Jemalong A17</strain>
    </source>
</reference>
<gene>
    <name evidence="2" type="ordered locus">MTR_2g069520</name>
</gene>
<dbReference type="PANTHER" id="PTHR33067">
    <property type="entry name" value="RNA-DIRECTED DNA POLYMERASE-RELATED"/>
    <property type="match status" value="1"/>
</dbReference>
<proteinExistence type="predicted"/>
<dbReference type="eggNOG" id="KOG0017">
    <property type="taxonomic scope" value="Eukaryota"/>
</dbReference>
<evidence type="ECO:0000313" key="4">
    <source>
        <dbReference type="Proteomes" id="UP000002051"/>
    </source>
</evidence>
<evidence type="ECO:0000313" key="2">
    <source>
        <dbReference type="EMBL" id="AES66456.1"/>
    </source>
</evidence>
<dbReference type="Gene3D" id="2.40.70.10">
    <property type="entry name" value="Acid Proteases"/>
    <property type="match status" value="1"/>
</dbReference>
<reference evidence="3" key="3">
    <citation type="submission" date="2015-04" db="UniProtKB">
        <authorList>
            <consortium name="EnsemblPlants"/>
        </authorList>
    </citation>
    <scope>IDENTIFICATION</scope>
    <source>
        <strain evidence="3">cv. Jemalong A17</strain>
    </source>
</reference>
<dbReference type="EMBL" id="CM001218">
    <property type="protein sequence ID" value="AES66456.1"/>
    <property type="molecule type" value="Genomic_DNA"/>
</dbReference>
<dbReference type="InterPro" id="IPR021109">
    <property type="entry name" value="Peptidase_aspartic_dom_sf"/>
</dbReference>
<dbReference type="AlphaFoldDB" id="G7IJA5"/>
<dbReference type="EnsemblPlants" id="AES66456">
    <property type="protein sequence ID" value="AES66456"/>
    <property type="gene ID" value="MTR_2g069520"/>
</dbReference>
<dbReference type="OMA" id="CKMVEVE"/>
<feature type="region of interest" description="Disordered" evidence="1">
    <location>
        <begin position="91"/>
        <end position="124"/>
    </location>
</feature>
<organism evidence="2 4">
    <name type="scientific">Medicago truncatula</name>
    <name type="common">Barrel medic</name>
    <name type="synonym">Medicago tribuloides</name>
    <dbReference type="NCBI Taxonomy" id="3880"/>
    <lineage>
        <taxon>Eukaryota</taxon>
        <taxon>Viridiplantae</taxon>
        <taxon>Streptophyta</taxon>
        <taxon>Embryophyta</taxon>
        <taxon>Tracheophyta</taxon>
        <taxon>Spermatophyta</taxon>
        <taxon>Magnoliopsida</taxon>
        <taxon>eudicotyledons</taxon>
        <taxon>Gunneridae</taxon>
        <taxon>Pentapetalae</taxon>
        <taxon>rosids</taxon>
        <taxon>fabids</taxon>
        <taxon>Fabales</taxon>
        <taxon>Fabaceae</taxon>
        <taxon>Papilionoideae</taxon>
        <taxon>50 kb inversion clade</taxon>
        <taxon>NPAAA clade</taxon>
        <taxon>Hologalegina</taxon>
        <taxon>IRL clade</taxon>
        <taxon>Trifolieae</taxon>
        <taxon>Medicago</taxon>
    </lineage>
</organism>
<dbReference type="PANTHER" id="PTHR33067:SF31">
    <property type="entry name" value="RNA-DIRECTED DNA POLYMERASE"/>
    <property type="match status" value="1"/>
</dbReference>
<dbReference type="PaxDb" id="3880-AES66456"/>
<dbReference type="HOGENOM" id="CLU_651117_0_0_1"/>
<keyword evidence="4" id="KW-1185">Reference proteome</keyword>
<sequence length="422" mass="48287">MDIMQAFTTGLKPDTWMLLDASARGTMKIKTTDEVHELIHNISLNKYRGNTEEEVTPRKKAVEESILQHLQSKLGRTSKSLTEATMFYNHNRQTAPHPLPQGTQQQPPRSSLEEMISQNAKNTQGQIDRLTKQVDEMKKRHEVCMKNLEVYMGQLSTDLANATRTRLSETTLDNPRNETCKMVEVEKDEEKESDLMMNDVKFLEEFELLVKELKTPRDVLQTRKVTRNQCCNNLLEYLFSPADKPLCDKTVVVTQKFSKKYEDTSPKKNEDPDCFSVPVMVRGFYVSEVMCDLVSSVNMMSLSLFNKIGGMELKPFEGVIETMNINIDGFTFPIEVVVMKIKGLNIAQMILERPFLVTARDIINVDQGEIIIRLGKDYITYKVYGQDRHLKQNGVPKLKPNLKVEEDDEIKELEGHGLPSTS</sequence>
<name>G7IJA5_MEDTR</name>
<evidence type="ECO:0000313" key="3">
    <source>
        <dbReference type="EnsemblPlants" id="AES66456"/>
    </source>
</evidence>
<dbReference type="Proteomes" id="UP000002051">
    <property type="component" value="Chromosome 2"/>
</dbReference>
<protein>
    <submittedName>
        <fullName evidence="2 3">Uncharacterized protein</fullName>
    </submittedName>
</protein>
<accession>G7IJA5</accession>